<comment type="caution">
    <text evidence="2">The sequence shown here is derived from an EMBL/GenBank/DDBJ whole genome shotgun (WGS) entry which is preliminary data.</text>
</comment>
<sequence length="168" mass="19709">MVSLEERVARLEARVEIEQLKYRYLRACDRKDPQGFRDCFVRAGADIDYGELGAFAEVEDLVRLFTEIALARREQGHLVLDMHHAVHPQIDFVSATEATGRWTLRFRQLNLAEETERVLCGEYEDRYVVEDGEWRLAKHHFRTLWSLTRPLPEGFRVEEGEFDDVVRG</sequence>
<evidence type="ECO:0000313" key="3">
    <source>
        <dbReference type="Proteomes" id="UP001223978"/>
    </source>
</evidence>
<proteinExistence type="predicted"/>
<dbReference type="Pfam" id="PF13577">
    <property type="entry name" value="SnoaL_4"/>
    <property type="match status" value="1"/>
</dbReference>
<name>A0ABT6SBL3_9ACTN</name>
<keyword evidence="3" id="KW-1185">Reference proteome</keyword>
<dbReference type="Proteomes" id="UP001223978">
    <property type="component" value="Unassembled WGS sequence"/>
</dbReference>
<dbReference type="InterPro" id="IPR037401">
    <property type="entry name" value="SnoaL-like"/>
</dbReference>
<reference evidence="2 3" key="1">
    <citation type="submission" date="2023-05" db="EMBL/GenBank/DDBJ databases">
        <title>Draft genome sequence of Streptomyces sp. B-S-A6 isolated from a cave soil in Thailand.</title>
        <authorList>
            <person name="Chamroensaksri N."/>
            <person name="Muangham S."/>
        </authorList>
    </citation>
    <scope>NUCLEOTIDE SEQUENCE [LARGE SCALE GENOMIC DNA]</scope>
    <source>
        <strain evidence="2 3">B-S-A6</strain>
    </source>
</reference>
<dbReference type="RefSeq" id="WP_282543524.1">
    <property type="nucleotide sequence ID" value="NZ_JASCIQ010000017.1"/>
</dbReference>
<accession>A0ABT6SBL3</accession>
<dbReference type="InterPro" id="IPR032710">
    <property type="entry name" value="NTF2-like_dom_sf"/>
</dbReference>
<dbReference type="EMBL" id="JASCIQ010000017">
    <property type="protein sequence ID" value="MDI3405583.1"/>
    <property type="molecule type" value="Genomic_DNA"/>
</dbReference>
<gene>
    <name evidence="2" type="ORF">QIS96_17360</name>
</gene>
<dbReference type="SUPFAM" id="SSF54427">
    <property type="entry name" value="NTF2-like"/>
    <property type="match status" value="1"/>
</dbReference>
<feature type="domain" description="SnoaL-like" evidence="1">
    <location>
        <begin position="10"/>
        <end position="138"/>
    </location>
</feature>
<dbReference type="Gene3D" id="3.10.450.50">
    <property type="match status" value="1"/>
</dbReference>
<protein>
    <submittedName>
        <fullName evidence="2">Nuclear transport factor 2 family protein</fullName>
    </submittedName>
</protein>
<evidence type="ECO:0000313" key="2">
    <source>
        <dbReference type="EMBL" id="MDI3405583.1"/>
    </source>
</evidence>
<organism evidence="2 3">
    <name type="scientific">Streptomyces cavernicola</name>
    <dbReference type="NCBI Taxonomy" id="3043613"/>
    <lineage>
        <taxon>Bacteria</taxon>
        <taxon>Bacillati</taxon>
        <taxon>Actinomycetota</taxon>
        <taxon>Actinomycetes</taxon>
        <taxon>Kitasatosporales</taxon>
        <taxon>Streptomycetaceae</taxon>
        <taxon>Streptomyces</taxon>
    </lineage>
</organism>
<evidence type="ECO:0000259" key="1">
    <source>
        <dbReference type="Pfam" id="PF13577"/>
    </source>
</evidence>